<feature type="domain" description="SWIM-type" evidence="6">
    <location>
        <begin position="702"/>
        <end position="736"/>
    </location>
</feature>
<evidence type="ECO:0000256" key="2">
    <source>
        <dbReference type="ARBA" id="ARBA00022737"/>
    </source>
</evidence>
<dbReference type="GO" id="GO:0005085">
    <property type="term" value="F:guanyl-nucleotide exchange factor activity"/>
    <property type="evidence" value="ECO:0007669"/>
    <property type="project" value="TreeGrafter"/>
</dbReference>
<dbReference type="PROSITE" id="PS50012">
    <property type="entry name" value="RCC1_3"/>
    <property type="match status" value="4"/>
</dbReference>
<dbReference type="PROSITE" id="PS00018">
    <property type="entry name" value="EF_HAND_1"/>
    <property type="match status" value="1"/>
</dbReference>
<sequence length="1334" mass="149304">MVHIFKNSSTSSQKCSETNLSRSGDEEIDVQIDVEAVEDNTHSIACREQINNDYVSNSSEIKEEQNIQIYEISEVPEGQLVEQSLVLGQEVLTLHIKIVDGKRVVYIPNKPEKLPYDDYLTLLRTAEQTPDMICRDPPYIHLEGGCIVLYDCSDIDKEGVLTDADVRSTLRIDGYRWSCSRGTRSLCNGLKRGYVNLYSPDNRGGDECFSRYEIWDHNKPNGIVLFHYVGNHKKALEVAQTMPHRNSKKAKPFLRTQPRVLRKIARSFSSVVRPDELYKLIGNEEQGNGEELGNSLRGVQQVKNVIRYFKKKARLTQDGVYNIYLMEQLLRYRNKSSFVHEIVLPSVNITLLCSPLLSEFTTCHRMSNVKTSRLVYERISGVGSFKMSVLSFKHPFFIDEPLIPLGFRLYENENEHGHAQFLRRILIELPGVEEFNKLLVNDFEFNFASDVPHLKVLKSWKSLKMLTFMELGVEKGSEFEETTTHILERLLGCESSEAVNNEWVMLKESMSIKNWEHDVKIFEEIIIPQLMQYYAIYGGKSVNIDCAEVHDLLLKPPSLSEYLHEMYNGQELPLDINMLCLFYFCNAYIKEVSSSYQQNGVLQLNPIFDEVLASGDLMEEAPYYVPISSIVDSVYRDASNPTTFLEGTPWAANRSELLDNDPDYAFHKNIATDSIAQQIVDDKCITIISPGQFQVSYRDDVYVVNMGLTKSKLKFSCTCPSSGVCVHTKAVKVLLNVVGHSDDKEPSIEEERKRNSSNLDNPSICPFRCYPVLYNFGETFTFEFKTKMPCKKKTTLEAEKTAEKIEKIKVTSEESAKKSTKKKGTTNASAKKKNSETTLNEKKDTESVSTIEKTEGIERPPPSKRGRKASPGDESNGNIKKVKFSTPPPEVYDITPRPTPVKSSQKTRTPKCPLENYVNNVIGDLVLTCGTGEQIGHGQRNTTRKPRGIMGTLPEDIIDIAAGGVHSVLLTESGEVYSCGINEQGTIPLKDRPDDDCITEFTKIEYNEDVNALGKFIAVVAGASFSAALTEHGSVVIWGDLRDAGGEMNDHGVFEDLREGIKILIDSRKGHKIVKIAAGENHLACLSDQGELFTFGDLSKGQLGRVSGKYSSRKGAFYGDNSGDKLKVPNILNKGKVVVFVNVFAGGYWTMAVSKEGDVYVAGLNNFDQLGFPAPEGDGEDNRILSFKKSPVFTKEGLKITHACGSQHIVVRYDNGEVYSIGRNIDNALGLDTWKGKDDNENWKSCNLNKIPFDVKIVGATAGLGCSIVWDEDGNAWSWGADTSGQLGLGISEDDENKMVPKPKKISSKHLEGKKIFKVSIADNHSVFLACNLE</sequence>
<protein>
    <submittedName>
        <fullName evidence="8">Regulator of chromosome condensation (inferred by orthology to a C. elegans protein)</fullName>
    </submittedName>
</protein>
<dbReference type="GO" id="GO:0008270">
    <property type="term" value="F:zinc ion binding"/>
    <property type="evidence" value="ECO:0007669"/>
    <property type="project" value="UniProtKB-KW"/>
</dbReference>
<dbReference type="PANTHER" id="PTHR45982">
    <property type="entry name" value="REGULATOR OF CHROMOSOME CONDENSATION"/>
    <property type="match status" value="1"/>
</dbReference>
<dbReference type="InterPro" id="IPR009091">
    <property type="entry name" value="RCC1/BLIP-II"/>
</dbReference>
<evidence type="ECO:0000256" key="5">
    <source>
        <dbReference type="SAM" id="MobiDB-lite"/>
    </source>
</evidence>
<feature type="repeat" description="RCC1" evidence="3">
    <location>
        <begin position="924"/>
        <end position="973"/>
    </location>
</feature>
<feature type="repeat" description="RCC1" evidence="3">
    <location>
        <begin position="1033"/>
        <end position="1089"/>
    </location>
</feature>
<dbReference type="InterPro" id="IPR058923">
    <property type="entry name" value="RCC1-like_dom"/>
</dbReference>
<dbReference type="SUPFAM" id="SSF50985">
    <property type="entry name" value="RCC1/BLIP-II"/>
    <property type="match status" value="1"/>
</dbReference>
<dbReference type="InterPro" id="IPR051553">
    <property type="entry name" value="Ran_GTPase-activating"/>
</dbReference>
<dbReference type="Gene3D" id="2.130.10.30">
    <property type="entry name" value="Regulator of chromosome condensation 1/beta-lactamase-inhibitor protein II"/>
    <property type="match status" value="1"/>
</dbReference>
<feature type="region of interest" description="Disordered" evidence="5">
    <location>
        <begin position="811"/>
        <end position="911"/>
    </location>
</feature>
<feature type="region of interest" description="Disordered" evidence="5">
    <location>
        <begin position="1"/>
        <end position="22"/>
    </location>
</feature>
<evidence type="ECO:0000256" key="3">
    <source>
        <dbReference type="PROSITE-ProRule" id="PRU00235"/>
    </source>
</evidence>
<dbReference type="WBParaSite" id="SVE_0428900.1">
    <property type="protein sequence ID" value="SVE_0428900.1"/>
    <property type="gene ID" value="SVE_0428900"/>
</dbReference>
<keyword evidence="7" id="KW-1185">Reference proteome</keyword>
<dbReference type="STRING" id="75913.A0A0K0F646"/>
<evidence type="ECO:0000256" key="4">
    <source>
        <dbReference type="PROSITE-ProRule" id="PRU00325"/>
    </source>
</evidence>
<feature type="repeat" description="RCC1" evidence="3">
    <location>
        <begin position="1090"/>
        <end position="1156"/>
    </location>
</feature>
<keyword evidence="1" id="KW-0344">Guanine-nucleotide releasing factor</keyword>
<accession>A0A0K0F646</accession>
<dbReference type="PROSITE" id="PS50966">
    <property type="entry name" value="ZF_SWIM"/>
    <property type="match status" value="1"/>
</dbReference>
<dbReference type="InterPro" id="IPR000408">
    <property type="entry name" value="Reg_chr_condens"/>
</dbReference>
<evidence type="ECO:0000313" key="8">
    <source>
        <dbReference type="WBParaSite" id="SVE_0428900.1"/>
    </source>
</evidence>
<dbReference type="GO" id="GO:0005737">
    <property type="term" value="C:cytoplasm"/>
    <property type="evidence" value="ECO:0007669"/>
    <property type="project" value="TreeGrafter"/>
</dbReference>
<keyword evidence="2" id="KW-0677">Repeat</keyword>
<evidence type="ECO:0000256" key="1">
    <source>
        <dbReference type="ARBA" id="ARBA00022658"/>
    </source>
</evidence>
<feature type="repeat" description="RCC1" evidence="3">
    <location>
        <begin position="1274"/>
        <end position="1332"/>
    </location>
</feature>
<organism evidence="7 8">
    <name type="scientific">Strongyloides venezuelensis</name>
    <name type="common">Threadworm</name>
    <dbReference type="NCBI Taxonomy" id="75913"/>
    <lineage>
        <taxon>Eukaryota</taxon>
        <taxon>Metazoa</taxon>
        <taxon>Ecdysozoa</taxon>
        <taxon>Nematoda</taxon>
        <taxon>Chromadorea</taxon>
        <taxon>Rhabditida</taxon>
        <taxon>Tylenchina</taxon>
        <taxon>Panagrolaimomorpha</taxon>
        <taxon>Strongyloidoidea</taxon>
        <taxon>Strongyloididae</taxon>
        <taxon>Strongyloides</taxon>
    </lineage>
</organism>
<dbReference type="Proteomes" id="UP000035680">
    <property type="component" value="Unassembled WGS sequence"/>
</dbReference>
<dbReference type="PANTHER" id="PTHR45982:SF1">
    <property type="entry name" value="REGULATOR OF CHROMOSOME CONDENSATION"/>
    <property type="match status" value="1"/>
</dbReference>
<dbReference type="PROSITE" id="PS00626">
    <property type="entry name" value="RCC1_2"/>
    <property type="match status" value="1"/>
</dbReference>
<keyword evidence="4" id="KW-0863">Zinc-finger</keyword>
<evidence type="ECO:0000313" key="7">
    <source>
        <dbReference type="Proteomes" id="UP000035680"/>
    </source>
</evidence>
<dbReference type="InterPro" id="IPR018247">
    <property type="entry name" value="EF_Hand_1_Ca_BS"/>
</dbReference>
<dbReference type="Pfam" id="PF25390">
    <property type="entry name" value="WD40_RLD"/>
    <property type="match status" value="1"/>
</dbReference>
<dbReference type="InterPro" id="IPR007527">
    <property type="entry name" value="Znf_SWIM"/>
</dbReference>
<evidence type="ECO:0000259" key="6">
    <source>
        <dbReference type="PROSITE" id="PS50966"/>
    </source>
</evidence>
<feature type="compositionally biased region" description="Basic and acidic residues" evidence="5">
    <location>
        <begin position="833"/>
        <end position="858"/>
    </location>
</feature>
<proteinExistence type="predicted"/>
<reference evidence="7" key="1">
    <citation type="submission" date="2014-07" db="EMBL/GenBank/DDBJ databases">
        <authorList>
            <person name="Martin A.A"/>
            <person name="De Silva N."/>
        </authorList>
    </citation>
    <scope>NUCLEOTIDE SEQUENCE</scope>
</reference>
<name>A0A0K0F646_STRVS</name>
<reference evidence="8" key="2">
    <citation type="submission" date="2015-08" db="UniProtKB">
        <authorList>
            <consortium name="WormBaseParasite"/>
        </authorList>
    </citation>
    <scope>IDENTIFICATION</scope>
</reference>
<keyword evidence="4" id="KW-0862">Zinc</keyword>
<dbReference type="PRINTS" id="PR00633">
    <property type="entry name" value="RCCNDNSATION"/>
</dbReference>
<keyword evidence="4" id="KW-0479">Metal-binding</keyword>